<feature type="compositionally biased region" description="Basic and acidic residues" evidence="4">
    <location>
        <begin position="548"/>
        <end position="568"/>
    </location>
</feature>
<keyword evidence="5" id="KW-0472">Membrane</keyword>
<feature type="compositionally biased region" description="Low complexity" evidence="4">
    <location>
        <begin position="496"/>
        <end position="510"/>
    </location>
</feature>
<dbReference type="NCBIfam" id="TIGR03804">
    <property type="entry name" value="para_beta_helix"/>
    <property type="match status" value="7"/>
</dbReference>
<dbReference type="InterPro" id="IPR012334">
    <property type="entry name" value="Pectin_lyas_fold"/>
</dbReference>
<evidence type="ECO:0000256" key="5">
    <source>
        <dbReference type="SAM" id="Phobius"/>
    </source>
</evidence>
<feature type="region of interest" description="Disordered" evidence="4">
    <location>
        <begin position="496"/>
        <end position="515"/>
    </location>
</feature>
<gene>
    <name evidence="7" type="ORF">MSIBF_A1540006</name>
</gene>
<keyword evidence="5" id="KW-0812">Transmembrane</keyword>
<organism evidence="7">
    <name type="scientific">groundwater metagenome</name>
    <dbReference type="NCBI Taxonomy" id="717931"/>
    <lineage>
        <taxon>unclassified sequences</taxon>
        <taxon>metagenomes</taxon>
        <taxon>ecological metagenomes</taxon>
    </lineage>
</organism>
<dbReference type="SMART" id="SM00722">
    <property type="entry name" value="CASH"/>
    <property type="match status" value="2"/>
</dbReference>
<evidence type="ECO:0000313" key="7">
    <source>
        <dbReference type="EMBL" id="CEG11608.1"/>
    </source>
</evidence>
<keyword evidence="5" id="KW-1133">Transmembrane helix</keyword>
<reference evidence="7" key="1">
    <citation type="submission" date="2014-09" db="EMBL/GenBank/DDBJ databases">
        <authorList>
            <person name="Probst J Alexander"/>
        </authorList>
    </citation>
    <scope>NUCLEOTIDE SEQUENCE</scope>
</reference>
<dbReference type="InterPro" id="IPR007742">
    <property type="entry name" value="NosD_dom"/>
</dbReference>
<feature type="domain" description="Carbohydrate-binding/sugar hydrolysis" evidence="6">
    <location>
        <begin position="203"/>
        <end position="339"/>
    </location>
</feature>
<dbReference type="PANTHER" id="PTHR22990">
    <property type="entry name" value="F-BOX ONLY PROTEIN"/>
    <property type="match status" value="1"/>
</dbReference>
<dbReference type="Pfam" id="PF05048">
    <property type="entry name" value="NosD"/>
    <property type="match status" value="1"/>
</dbReference>
<dbReference type="PANTHER" id="PTHR22990:SF15">
    <property type="entry name" value="F-BOX ONLY PROTEIN 10"/>
    <property type="match status" value="1"/>
</dbReference>
<dbReference type="SMART" id="SM00710">
    <property type="entry name" value="PbH1"/>
    <property type="match status" value="10"/>
</dbReference>
<evidence type="ECO:0000259" key="6">
    <source>
        <dbReference type="SMART" id="SM00722"/>
    </source>
</evidence>
<dbReference type="InterPro" id="IPR051550">
    <property type="entry name" value="SCF-Subunits/Alg-Epimerases"/>
</dbReference>
<evidence type="ECO:0000256" key="1">
    <source>
        <dbReference type="ARBA" id="ARBA00004906"/>
    </source>
</evidence>
<dbReference type="InterPro" id="IPR006633">
    <property type="entry name" value="Carb-bd_sugar_hydrolysis-dom"/>
</dbReference>
<feature type="domain" description="Carbohydrate-binding/sugar hydrolysis" evidence="6">
    <location>
        <begin position="76"/>
        <end position="197"/>
    </location>
</feature>
<proteinExistence type="predicted"/>
<dbReference type="InterPro" id="IPR006626">
    <property type="entry name" value="PbH1"/>
</dbReference>
<comment type="pathway">
    <text evidence="1">Protein modification; protein ubiquitination.</text>
</comment>
<feature type="transmembrane region" description="Helical" evidence="5">
    <location>
        <begin position="523"/>
        <end position="541"/>
    </location>
</feature>
<evidence type="ECO:0000256" key="2">
    <source>
        <dbReference type="ARBA" id="ARBA00022737"/>
    </source>
</evidence>
<dbReference type="EMBL" id="CCXY01000062">
    <property type="protein sequence ID" value="CEG11608.1"/>
    <property type="molecule type" value="Genomic_DNA"/>
</dbReference>
<dbReference type="AlphaFoldDB" id="A0A098E6L0"/>
<evidence type="ECO:0000256" key="3">
    <source>
        <dbReference type="ARBA" id="ARBA00022786"/>
    </source>
</evidence>
<dbReference type="SUPFAM" id="SSF51126">
    <property type="entry name" value="Pectin lyase-like"/>
    <property type="match status" value="2"/>
</dbReference>
<dbReference type="InterPro" id="IPR011050">
    <property type="entry name" value="Pectin_lyase_fold/virulence"/>
</dbReference>
<keyword evidence="2" id="KW-0677">Repeat</keyword>
<feature type="region of interest" description="Disordered" evidence="4">
    <location>
        <begin position="547"/>
        <end position="568"/>
    </location>
</feature>
<name>A0A098E6L0_9ZZZZ</name>
<protein>
    <recommendedName>
        <fullName evidence="6">Carbohydrate-binding/sugar hydrolysis domain-containing protein</fullName>
    </recommendedName>
</protein>
<dbReference type="Gene3D" id="2.160.20.10">
    <property type="entry name" value="Single-stranded right-handed beta-helix, Pectin lyase-like"/>
    <property type="match status" value="2"/>
</dbReference>
<evidence type="ECO:0000256" key="4">
    <source>
        <dbReference type="SAM" id="MobiDB-lite"/>
    </source>
</evidence>
<sequence>MNQKFFKFGLLAVLIFFVFFAMNVGAYEMENNLCKCNNCEDCTKALDDRACSVVQLTRDLDESVMGKSGASCIINPAFGSGKTLDCNNHKIERCPTCGQDENTYGVYLRDKKDMTIKNCNFINFRNGVNIYSSSNIKLTNNKFSSGYEGIYIKEGTKCALENNVLKNMELTGIHLLNSNGNSISNNDLTSIIGNSVTAIFLEKSAQNLIKNNNANDRKARGIFLKESNNNTISENFVNGCNVGIQIEYSSGNNISENKASNCQDSSVFLLHSSKNTISKNEANSNQKYGMQISQSNENLISNNEVKNNVLSYGLYLDYSSDNNISENLVTSNREGIYSIGSKNFISKNKVCRNKDYDFDSSKWMESTGDDNYCGISDGWNDDGTSGCTKKCKCDSNNECNDDEICENVRCEKLNCGKIYAHKCVGCLNDSDCSKSEKCENNNCKSTMKDVFCNSNEDCKGDEKCENKKCAKLKCPSNEKPENHECVKEIREEKNTNNTGNANANNTNITIDGKEKPKEEPQNLLPLILLVIIVVIVLYFLFGRKKPKTKDADVKGKEDKVKEVKGEKI</sequence>
<accession>A0A098E6L0</accession>
<keyword evidence="3" id="KW-0833">Ubl conjugation pathway</keyword>
<dbReference type="InterPro" id="IPR022441">
    <property type="entry name" value="Para_beta_helix_rpt-2"/>
</dbReference>